<dbReference type="GO" id="GO:0006364">
    <property type="term" value="P:rRNA processing"/>
    <property type="evidence" value="ECO:0007669"/>
    <property type="project" value="UniProtKB-KW"/>
</dbReference>
<evidence type="ECO:0000256" key="7">
    <source>
        <dbReference type="ARBA" id="ARBA00031779"/>
    </source>
</evidence>
<dbReference type="PANTHER" id="PTHR34846">
    <property type="entry name" value="4-CARBOXYMUCONOLACTONE DECARBOXYLASE FAMILY PROTEIN (AFU_ORTHOLOGUE AFUA_6G11590)"/>
    <property type="match status" value="1"/>
</dbReference>
<dbReference type="eggNOG" id="ENOG502SSDA">
    <property type="taxonomic scope" value="Eukaryota"/>
</dbReference>
<dbReference type="GO" id="GO:1990904">
    <property type="term" value="C:ribonucleoprotein complex"/>
    <property type="evidence" value="ECO:0007669"/>
    <property type="project" value="UniProtKB-KW"/>
</dbReference>
<sequence length="272" mass="29813">MEFCPYYSLSTATQSHTCYGSRLNAPLIASGWDTIFSVIRGNNSLPGDMRELLILRVAVLNEAAYEWIQHEPVGRSAGLTQDQLLAIRFTPAFATNSNLTEPLLAAMLFADYLTKTVRVPQDVFDELAKHLTDQQIVEATATAGAYNFGSRLLVALDVDGKMDAAIPVPSVSSGGFRGSSRRAGSQTFLRLSTSHGPPAAVPFDTVFAMRLMYTLDENGNRVYTLKKVIDSGKITKSAHAARLSPDDKFSRHRVTIKKRFGVLLTQLPSKPM</sequence>
<evidence type="ECO:0000259" key="9">
    <source>
        <dbReference type="Pfam" id="PF02627"/>
    </source>
</evidence>
<keyword evidence="5" id="KW-0687">Ribonucleoprotein</keyword>
<proteinExistence type="inferred from homology"/>
<evidence type="ECO:0000256" key="3">
    <source>
        <dbReference type="ARBA" id="ARBA00022517"/>
    </source>
</evidence>
<dbReference type="PANTHER" id="PTHR34846:SF11">
    <property type="entry name" value="4-CARBOXYMUCONOLACTONE DECARBOXYLASE FAMILY PROTEIN (AFU_ORTHOLOGUE AFUA_6G11590)"/>
    <property type="match status" value="1"/>
</dbReference>
<keyword evidence="4" id="KW-0698">rRNA processing</keyword>
<dbReference type="Pfam" id="PF02627">
    <property type="entry name" value="CMD"/>
    <property type="match status" value="1"/>
</dbReference>
<name>A0A0W0GBF3_MONRR</name>
<dbReference type="SUPFAM" id="SSF69118">
    <property type="entry name" value="AhpD-like"/>
    <property type="match status" value="1"/>
</dbReference>
<dbReference type="Proteomes" id="UP000054988">
    <property type="component" value="Unassembled WGS sequence"/>
</dbReference>
<comment type="caution">
    <text evidence="10">The sequence shown here is derived from an EMBL/GenBank/DDBJ whole genome shotgun (WGS) entry which is preliminary data.</text>
</comment>
<evidence type="ECO:0000256" key="8">
    <source>
        <dbReference type="ARBA" id="ARBA00032266"/>
    </source>
</evidence>
<feature type="domain" description="Carboxymuconolactone decarboxylase-like" evidence="9">
    <location>
        <begin position="36"/>
        <end position="94"/>
    </location>
</feature>
<dbReference type="InterPro" id="IPR003779">
    <property type="entry name" value="CMD-like"/>
</dbReference>
<evidence type="ECO:0000313" key="11">
    <source>
        <dbReference type="Proteomes" id="UP000054988"/>
    </source>
</evidence>
<gene>
    <name evidence="10" type="ORF">WG66_1518</name>
</gene>
<dbReference type="SUPFAM" id="SSF144210">
    <property type="entry name" value="Nop10-like SnoRNP"/>
    <property type="match status" value="1"/>
</dbReference>
<evidence type="ECO:0000313" key="10">
    <source>
        <dbReference type="EMBL" id="KTB45898.1"/>
    </source>
</evidence>
<keyword evidence="3" id="KW-0690">Ribosome biogenesis</keyword>
<accession>A0A0W0GBF3</accession>
<evidence type="ECO:0000256" key="6">
    <source>
        <dbReference type="ARBA" id="ARBA00030185"/>
    </source>
</evidence>
<dbReference type="InterPro" id="IPR007264">
    <property type="entry name" value="H/ACA_rnp_Nop10"/>
</dbReference>
<evidence type="ECO:0000256" key="2">
    <source>
        <dbReference type="ARBA" id="ARBA00021838"/>
    </source>
</evidence>
<organism evidence="10 11">
    <name type="scientific">Moniliophthora roreri</name>
    <name type="common">Frosty pod rot fungus</name>
    <name type="synonym">Monilia roreri</name>
    <dbReference type="NCBI Taxonomy" id="221103"/>
    <lineage>
        <taxon>Eukaryota</taxon>
        <taxon>Fungi</taxon>
        <taxon>Dikarya</taxon>
        <taxon>Basidiomycota</taxon>
        <taxon>Agaricomycotina</taxon>
        <taxon>Agaricomycetes</taxon>
        <taxon>Agaricomycetidae</taxon>
        <taxon>Agaricales</taxon>
        <taxon>Marasmiineae</taxon>
        <taxon>Marasmiaceae</taxon>
        <taxon>Moniliophthora</taxon>
    </lineage>
</organism>
<dbReference type="GO" id="GO:0030515">
    <property type="term" value="F:snoRNA binding"/>
    <property type="evidence" value="ECO:0007669"/>
    <property type="project" value="InterPro"/>
</dbReference>
<reference evidence="10 11" key="1">
    <citation type="submission" date="2015-12" db="EMBL/GenBank/DDBJ databases">
        <title>Draft genome sequence of Moniliophthora roreri, the causal agent of frosty pod rot of cacao.</title>
        <authorList>
            <person name="Aime M.C."/>
            <person name="Diaz-Valderrama J.R."/>
            <person name="Kijpornyongpan T."/>
            <person name="Phillips-Mora W."/>
        </authorList>
    </citation>
    <scope>NUCLEOTIDE SEQUENCE [LARGE SCALE GENOMIC DNA]</scope>
    <source>
        <strain evidence="10 11">MCA 2952</strain>
    </source>
</reference>
<dbReference type="Gene3D" id="1.20.1290.10">
    <property type="entry name" value="AhpD-like"/>
    <property type="match status" value="1"/>
</dbReference>
<dbReference type="InterPro" id="IPR029032">
    <property type="entry name" value="AhpD-like"/>
</dbReference>
<dbReference type="EMBL" id="LATX01000565">
    <property type="protein sequence ID" value="KTB45898.1"/>
    <property type="molecule type" value="Genomic_DNA"/>
</dbReference>
<comment type="similarity">
    <text evidence="1">Belongs to the NOP10 family.</text>
</comment>
<dbReference type="AlphaFoldDB" id="A0A0W0GBF3"/>
<dbReference type="Pfam" id="PF04135">
    <property type="entry name" value="Nop10p"/>
    <property type="match status" value="1"/>
</dbReference>
<dbReference type="InterPro" id="IPR036756">
    <property type="entry name" value="H/ACA_rnp_Nop10_sf"/>
</dbReference>
<evidence type="ECO:0000256" key="4">
    <source>
        <dbReference type="ARBA" id="ARBA00022552"/>
    </source>
</evidence>
<dbReference type="Gene3D" id="4.10.80.300">
    <property type="match status" value="1"/>
</dbReference>
<evidence type="ECO:0000256" key="5">
    <source>
        <dbReference type="ARBA" id="ARBA00023274"/>
    </source>
</evidence>
<dbReference type="GO" id="GO:0051920">
    <property type="term" value="F:peroxiredoxin activity"/>
    <property type="evidence" value="ECO:0007669"/>
    <property type="project" value="InterPro"/>
</dbReference>
<dbReference type="GO" id="GO:0001522">
    <property type="term" value="P:pseudouridine synthesis"/>
    <property type="evidence" value="ECO:0007669"/>
    <property type="project" value="InterPro"/>
</dbReference>
<protein>
    <recommendedName>
        <fullName evidence="2">H/ACA ribonucleoprotein complex subunit NOP10</fullName>
    </recommendedName>
    <alternativeName>
        <fullName evidence="6">Nucleolar protein 10</fullName>
    </alternativeName>
    <alternativeName>
        <fullName evidence="7">Nucleolar protein family A member 3</fullName>
    </alternativeName>
    <alternativeName>
        <fullName evidence="8">snoRNP protein NOP10</fullName>
    </alternativeName>
</protein>
<evidence type="ECO:0000256" key="1">
    <source>
        <dbReference type="ARBA" id="ARBA00009462"/>
    </source>
</evidence>